<organism evidence="2 3">
    <name type="scientific">Thermococcus gammatolerans (strain DSM 15229 / JCM 11827 / EJ3)</name>
    <dbReference type="NCBI Taxonomy" id="593117"/>
    <lineage>
        <taxon>Archaea</taxon>
        <taxon>Methanobacteriati</taxon>
        <taxon>Methanobacteriota</taxon>
        <taxon>Thermococci</taxon>
        <taxon>Thermococcales</taxon>
        <taxon>Thermococcaceae</taxon>
        <taxon>Thermococcus</taxon>
    </lineage>
</organism>
<evidence type="ECO:0000313" key="2">
    <source>
        <dbReference type="EMBL" id="ACS34021.1"/>
    </source>
</evidence>
<dbReference type="AlphaFoldDB" id="C5A709"/>
<dbReference type="HOGENOM" id="CLU_955182_0_0_2"/>
<dbReference type="EMBL" id="CP001398">
    <property type="protein sequence ID" value="ACS34021.1"/>
    <property type="molecule type" value="Genomic_DNA"/>
</dbReference>
<keyword evidence="1" id="KW-0472">Membrane</keyword>
<dbReference type="KEGG" id="tga:TGAM_1519"/>
<reference evidence="2 3" key="1">
    <citation type="journal article" date="2007" name="Genome Biol.">
        <title>Genome analysis and genome-wide proteomics of Thermococcus gammatolerans, the most radioresistant organism known amongst the Archaea.</title>
        <authorList>
            <person name="Zivanovic Y."/>
            <person name="Armengaud J."/>
            <person name="Lagorce A."/>
            <person name="Leplat C."/>
            <person name="Guerin P."/>
            <person name="Dutertre M."/>
            <person name="Anthouard V."/>
            <person name="Forterre P."/>
            <person name="Wincker P."/>
            <person name="Confalonieri F."/>
        </authorList>
    </citation>
    <scope>NUCLEOTIDE SEQUENCE [LARGE SCALE GENOMIC DNA]</scope>
    <source>
        <strain evidence="3">DSM 15229 / JCM 11827 / EJ3</strain>
    </source>
</reference>
<feature type="transmembrane region" description="Helical" evidence="1">
    <location>
        <begin position="76"/>
        <end position="94"/>
    </location>
</feature>
<dbReference type="STRING" id="593117.TGAM_1519"/>
<keyword evidence="1" id="KW-1133">Transmembrane helix</keyword>
<feature type="transmembrane region" description="Helical" evidence="1">
    <location>
        <begin position="100"/>
        <end position="120"/>
    </location>
</feature>
<proteinExistence type="predicted"/>
<dbReference type="PaxDb" id="593117-TGAM_1519"/>
<evidence type="ECO:0000256" key="1">
    <source>
        <dbReference type="SAM" id="Phobius"/>
    </source>
</evidence>
<feature type="transmembrane region" description="Helical" evidence="1">
    <location>
        <begin position="140"/>
        <end position="159"/>
    </location>
</feature>
<dbReference type="GeneID" id="7987321"/>
<feature type="transmembrane region" description="Helical" evidence="1">
    <location>
        <begin position="171"/>
        <end position="191"/>
    </location>
</feature>
<protein>
    <submittedName>
        <fullName evidence="2">Uncharacterized protein</fullName>
    </submittedName>
</protein>
<feature type="transmembrane region" description="Helical" evidence="1">
    <location>
        <begin position="51"/>
        <end position="69"/>
    </location>
</feature>
<dbReference type="RefSeq" id="WP_015859132.1">
    <property type="nucleotide sequence ID" value="NC_012804.1"/>
</dbReference>
<evidence type="ECO:0000313" key="3">
    <source>
        <dbReference type="Proteomes" id="UP000001488"/>
    </source>
</evidence>
<dbReference type="PATRIC" id="fig|593117.10.peg.1522"/>
<sequence>MSPLPFRVSKNSLKLAVLVSLLPLAWLASLTDVLRFLSGAIEARLGIPVPPLLLGIVLVIVPVLIYVYMTGDLLKPFLLALALYLLPSIFGIDFNLLDRYVPGAIGLFTGFLVALFITWLERDVGFVGGDESERLLISSLREVLVPMPLGIMLTALLLWRSSLGKNPRNVLPLAFLLPLLLFAAVVLVIHFKEGQNDHVQPAKKSYLILRTVMKAGDSFILDVLERTERSVTFTLSGGFPVERPILLKLEWDDEVPEVVVLMSPWDTQTLLKTEELRKGEETYFIYLPTSRAPSSPGISSAPR</sequence>
<gene>
    <name evidence="2" type="ordered locus">TGAM_1519</name>
</gene>
<dbReference type="eggNOG" id="arCOG11806">
    <property type="taxonomic scope" value="Archaea"/>
</dbReference>
<keyword evidence="3" id="KW-1185">Reference proteome</keyword>
<dbReference type="Proteomes" id="UP000001488">
    <property type="component" value="Chromosome"/>
</dbReference>
<name>C5A709_THEGJ</name>
<accession>C5A709</accession>
<keyword evidence="1" id="KW-0812">Transmembrane</keyword>